<evidence type="ECO:0000256" key="1">
    <source>
        <dbReference type="SAM" id="MobiDB-lite"/>
    </source>
</evidence>
<dbReference type="Pfam" id="PF25880">
    <property type="entry name" value="WHD_CHMP7_1st"/>
    <property type="match status" value="1"/>
</dbReference>
<dbReference type="GO" id="GO:0009898">
    <property type="term" value="C:cytoplasmic side of plasma membrane"/>
    <property type="evidence" value="ECO:0007669"/>
    <property type="project" value="TreeGrafter"/>
</dbReference>
<dbReference type="EMBL" id="JADGJH010000228">
    <property type="protein sequence ID" value="KAJ3133052.1"/>
    <property type="molecule type" value="Genomic_DNA"/>
</dbReference>
<dbReference type="GO" id="GO:0005771">
    <property type="term" value="C:multivesicular body"/>
    <property type="evidence" value="ECO:0007669"/>
    <property type="project" value="TreeGrafter"/>
</dbReference>
<dbReference type="PANTHER" id="PTHR22761">
    <property type="entry name" value="CHARGED MULTIVESICULAR BODY PROTEIN"/>
    <property type="match status" value="1"/>
</dbReference>
<protein>
    <submittedName>
        <fullName evidence="2">Charged multivesicular body protein 7</fullName>
    </submittedName>
</protein>
<evidence type="ECO:0000313" key="3">
    <source>
        <dbReference type="Proteomes" id="UP001211907"/>
    </source>
</evidence>
<proteinExistence type="predicted"/>
<reference evidence="2" key="1">
    <citation type="submission" date="2020-05" db="EMBL/GenBank/DDBJ databases">
        <title>Phylogenomic resolution of chytrid fungi.</title>
        <authorList>
            <person name="Stajich J.E."/>
            <person name="Amses K."/>
            <person name="Simmons R."/>
            <person name="Seto K."/>
            <person name="Myers J."/>
            <person name="Bonds A."/>
            <person name="Quandt C.A."/>
            <person name="Barry K."/>
            <person name="Liu P."/>
            <person name="Grigoriev I."/>
            <person name="Longcore J.E."/>
            <person name="James T.Y."/>
        </authorList>
    </citation>
    <scope>NUCLEOTIDE SEQUENCE</scope>
    <source>
        <strain evidence="2">JEL0513</strain>
    </source>
</reference>
<keyword evidence="3" id="KW-1185">Reference proteome</keyword>
<feature type="region of interest" description="Disordered" evidence="1">
    <location>
        <begin position="438"/>
        <end position="458"/>
    </location>
</feature>
<dbReference type="GO" id="GO:0006900">
    <property type="term" value="P:vesicle budding from membrane"/>
    <property type="evidence" value="ECO:0007669"/>
    <property type="project" value="TreeGrafter"/>
</dbReference>
<comment type="caution">
    <text evidence="2">The sequence shown here is derived from an EMBL/GenBank/DDBJ whole genome shotgun (WGS) entry which is preliminary data.</text>
</comment>
<dbReference type="Gene3D" id="6.10.140.1230">
    <property type="match status" value="1"/>
</dbReference>
<gene>
    <name evidence="2" type="primary">CHMP7</name>
    <name evidence="2" type="ORF">HK100_004706</name>
</gene>
<name>A0AAD5XJG3_9FUNG</name>
<dbReference type="GO" id="GO:0000815">
    <property type="term" value="C:ESCRT III complex"/>
    <property type="evidence" value="ECO:0007669"/>
    <property type="project" value="TreeGrafter"/>
</dbReference>
<dbReference type="Proteomes" id="UP001211907">
    <property type="component" value="Unassembled WGS sequence"/>
</dbReference>
<sequence length="458" mass="50329">MDKVTDTLPEWSNDQRMSALFSRFPERDVNAKVYESRLRFWVSAITAAAQKGLLAGDSDSANFLVVDASLIAERFQRKNLTPLGIGTVVAEMRNSGALVSVERYLNGGSSFSDWSVTGLLKASLSYGLSLAYGFAFENTANAKFKGYDLVPAVVQEFASQIYENVKKDAIHSTDCIRDESIFDVELACFGTRIILRGELDRLLVIKYLENSKKVVVLYDDQRKPKVIKFLNVSSEATTKPAITEADIGIARITKTISSISSQITQLDGKIDQLKLHASEALGKKQRTRALAYLKQKAAVTGVLEKRVSSLHTLETILSGIQQAESEIGVLEAFKTGTKTLSTLLSSPALAVDSVNDVMDNLQDTLAQQREIDDAILDNNSRIASDFHISGVEEEDLERELEGLLAAEGAKEKEKKIDELAGMLGELVVVSSDVAVEEEKQKATKQSDIDFKSREMELA</sequence>
<dbReference type="PANTHER" id="PTHR22761:SF96">
    <property type="entry name" value="BCDNA.GH08385"/>
    <property type="match status" value="1"/>
</dbReference>
<organism evidence="2 3">
    <name type="scientific">Physocladia obscura</name>
    <dbReference type="NCBI Taxonomy" id="109957"/>
    <lineage>
        <taxon>Eukaryota</taxon>
        <taxon>Fungi</taxon>
        <taxon>Fungi incertae sedis</taxon>
        <taxon>Chytridiomycota</taxon>
        <taxon>Chytridiomycota incertae sedis</taxon>
        <taxon>Chytridiomycetes</taxon>
        <taxon>Chytridiales</taxon>
        <taxon>Chytriomycetaceae</taxon>
        <taxon>Physocladia</taxon>
    </lineage>
</organism>
<evidence type="ECO:0000313" key="2">
    <source>
        <dbReference type="EMBL" id="KAJ3133052.1"/>
    </source>
</evidence>
<dbReference type="AlphaFoldDB" id="A0AAD5XJG3"/>
<dbReference type="GO" id="GO:0032511">
    <property type="term" value="P:late endosome to vacuole transport via multivesicular body sorting pathway"/>
    <property type="evidence" value="ECO:0007669"/>
    <property type="project" value="TreeGrafter"/>
</dbReference>
<dbReference type="InterPro" id="IPR005024">
    <property type="entry name" value="Snf7_fam"/>
</dbReference>
<accession>A0AAD5XJG3</accession>
<dbReference type="Pfam" id="PF03357">
    <property type="entry name" value="Snf7"/>
    <property type="match status" value="1"/>
</dbReference>